<dbReference type="Pfam" id="PF00486">
    <property type="entry name" value="Trans_reg_C"/>
    <property type="match status" value="1"/>
</dbReference>
<protein>
    <submittedName>
        <fullName evidence="10">Response regulator transcription factor</fullName>
    </submittedName>
</protein>
<evidence type="ECO:0000256" key="7">
    <source>
        <dbReference type="PROSITE-ProRule" id="PRU01091"/>
    </source>
</evidence>
<evidence type="ECO:0000256" key="2">
    <source>
        <dbReference type="ARBA" id="ARBA00023012"/>
    </source>
</evidence>
<evidence type="ECO:0000256" key="5">
    <source>
        <dbReference type="ARBA" id="ARBA00023163"/>
    </source>
</evidence>
<keyword evidence="4 7" id="KW-0238">DNA-binding</keyword>
<dbReference type="CDD" id="cd17574">
    <property type="entry name" value="REC_OmpR"/>
    <property type="match status" value="1"/>
</dbReference>
<keyword evidence="3" id="KW-0805">Transcription regulation</keyword>
<dbReference type="FunFam" id="3.40.50.2300:FF:000001">
    <property type="entry name" value="DNA-binding response regulator PhoB"/>
    <property type="match status" value="1"/>
</dbReference>
<evidence type="ECO:0000256" key="6">
    <source>
        <dbReference type="PROSITE-ProRule" id="PRU00169"/>
    </source>
</evidence>
<dbReference type="GO" id="GO:0000976">
    <property type="term" value="F:transcription cis-regulatory region binding"/>
    <property type="evidence" value="ECO:0007669"/>
    <property type="project" value="TreeGrafter"/>
</dbReference>
<keyword evidence="2" id="KW-0902">Two-component regulatory system</keyword>
<dbReference type="PROSITE" id="PS51755">
    <property type="entry name" value="OMPR_PHOB"/>
    <property type="match status" value="1"/>
</dbReference>
<dbReference type="Gene3D" id="1.10.10.10">
    <property type="entry name" value="Winged helix-like DNA-binding domain superfamily/Winged helix DNA-binding domain"/>
    <property type="match status" value="1"/>
</dbReference>
<dbReference type="SUPFAM" id="SSF46894">
    <property type="entry name" value="C-terminal effector domain of the bipartite response regulators"/>
    <property type="match status" value="1"/>
</dbReference>
<gene>
    <name evidence="10" type="ORF">IPP58_13475</name>
</gene>
<evidence type="ECO:0000256" key="1">
    <source>
        <dbReference type="ARBA" id="ARBA00022553"/>
    </source>
</evidence>
<dbReference type="PANTHER" id="PTHR48111:SF21">
    <property type="entry name" value="DNA-BINDING DUAL MASTER TRANSCRIPTIONAL REGULATOR RPAA"/>
    <property type="match status" value="1"/>
</dbReference>
<evidence type="ECO:0000313" key="11">
    <source>
        <dbReference type="Proteomes" id="UP000886657"/>
    </source>
</evidence>
<name>A0A9D7SIL4_9BACT</name>
<dbReference type="InterPro" id="IPR039420">
    <property type="entry name" value="WalR-like"/>
</dbReference>
<accession>A0A9D7SIL4</accession>
<evidence type="ECO:0000256" key="3">
    <source>
        <dbReference type="ARBA" id="ARBA00023015"/>
    </source>
</evidence>
<dbReference type="GO" id="GO:0032993">
    <property type="term" value="C:protein-DNA complex"/>
    <property type="evidence" value="ECO:0007669"/>
    <property type="project" value="TreeGrafter"/>
</dbReference>
<dbReference type="EMBL" id="JADKIO010000009">
    <property type="protein sequence ID" value="MBK9797481.1"/>
    <property type="molecule type" value="Genomic_DNA"/>
</dbReference>
<feature type="domain" description="OmpR/PhoB-type" evidence="9">
    <location>
        <begin position="131"/>
        <end position="230"/>
    </location>
</feature>
<dbReference type="Gene3D" id="3.40.50.2300">
    <property type="match status" value="1"/>
</dbReference>
<dbReference type="PROSITE" id="PS50110">
    <property type="entry name" value="RESPONSE_REGULATORY"/>
    <property type="match status" value="1"/>
</dbReference>
<organism evidence="10 11">
    <name type="scientific">Candidatus Geothrix skivensis</name>
    <dbReference type="NCBI Taxonomy" id="2954439"/>
    <lineage>
        <taxon>Bacteria</taxon>
        <taxon>Pseudomonadati</taxon>
        <taxon>Acidobacteriota</taxon>
        <taxon>Holophagae</taxon>
        <taxon>Holophagales</taxon>
        <taxon>Holophagaceae</taxon>
        <taxon>Geothrix</taxon>
    </lineage>
</organism>
<dbReference type="CDD" id="cd00383">
    <property type="entry name" value="trans_reg_C"/>
    <property type="match status" value="1"/>
</dbReference>
<sequence length="239" mass="27334">MSLPKILLVEDELSLAEGIKLNLELEGMACTWIPRGDQALKQILAESYDLVILDVMLPGMDGFTICARVREAKNFTPILFLTAKNTDDDRVQGFETGGDDYLGKPFQVRELLLRIRAILRRESWYKSREISSKQAFGPYWVDFDNFCGEGPGGAFMLGVKESMILKLLMERPGQVVSRTDILDKVWGEDAYPTSRTVDNFIVRIRRMMEDDPHLPRWVHTIRGVGYQFDPEGKQRKGEE</sequence>
<dbReference type="SUPFAM" id="SSF52172">
    <property type="entry name" value="CheY-like"/>
    <property type="match status" value="1"/>
</dbReference>
<dbReference type="PANTHER" id="PTHR48111">
    <property type="entry name" value="REGULATOR OF RPOS"/>
    <property type="match status" value="1"/>
</dbReference>
<dbReference type="GO" id="GO:0000156">
    <property type="term" value="F:phosphorelay response regulator activity"/>
    <property type="evidence" value="ECO:0007669"/>
    <property type="project" value="TreeGrafter"/>
</dbReference>
<evidence type="ECO:0000259" key="8">
    <source>
        <dbReference type="PROSITE" id="PS50110"/>
    </source>
</evidence>
<dbReference type="InterPro" id="IPR001789">
    <property type="entry name" value="Sig_transdc_resp-reg_receiver"/>
</dbReference>
<dbReference type="InterPro" id="IPR036388">
    <property type="entry name" value="WH-like_DNA-bd_sf"/>
</dbReference>
<evidence type="ECO:0000256" key="4">
    <source>
        <dbReference type="ARBA" id="ARBA00023125"/>
    </source>
</evidence>
<dbReference type="SMART" id="SM00862">
    <property type="entry name" value="Trans_reg_C"/>
    <property type="match status" value="1"/>
</dbReference>
<proteinExistence type="predicted"/>
<dbReference type="SMART" id="SM00448">
    <property type="entry name" value="REC"/>
    <property type="match status" value="1"/>
</dbReference>
<dbReference type="InterPro" id="IPR016032">
    <property type="entry name" value="Sig_transdc_resp-reg_C-effctor"/>
</dbReference>
<feature type="domain" description="Response regulatory" evidence="8">
    <location>
        <begin position="5"/>
        <end position="119"/>
    </location>
</feature>
<dbReference type="InterPro" id="IPR011006">
    <property type="entry name" value="CheY-like_superfamily"/>
</dbReference>
<keyword evidence="1 6" id="KW-0597">Phosphoprotein</keyword>
<dbReference type="Proteomes" id="UP000886657">
    <property type="component" value="Unassembled WGS sequence"/>
</dbReference>
<dbReference type="Pfam" id="PF00072">
    <property type="entry name" value="Response_reg"/>
    <property type="match status" value="1"/>
</dbReference>
<keyword evidence="5" id="KW-0804">Transcription</keyword>
<feature type="modified residue" description="4-aspartylphosphate" evidence="6">
    <location>
        <position position="54"/>
    </location>
</feature>
<comment type="caution">
    <text evidence="10">The sequence shown here is derived from an EMBL/GenBank/DDBJ whole genome shotgun (WGS) entry which is preliminary data.</text>
</comment>
<reference evidence="10" key="1">
    <citation type="submission" date="2020-10" db="EMBL/GenBank/DDBJ databases">
        <title>Connecting structure to function with the recovery of over 1000 high-quality activated sludge metagenome-assembled genomes encoding full-length rRNA genes using long-read sequencing.</title>
        <authorList>
            <person name="Singleton C.M."/>
            <person name="Petriglieri F."/>
            <person name="Kristensen J.M."/>
            <person name="Kirkegaard R.H."/>
            <person name="Michaelsen T.Y."/>
            <person name="Andersen M.H."/>
            <person name="Karst S.M."/>
            <person name="Dueholm M.S."/>
            <person name="Nielsen P.H."/>
            <person name="Albertsen M."/>
        </authorList>
    </citation>
    <scope>NUCLEOTIDE SEQUENCE</scope>
    <source>
        <strain evidence="10">Skiv_18-Q3-R9-52_MAXAC.067</strain>
    </source>
</reference>
<feature type="DNA-binding region" description="OmpR/PhoB-type" evidence="7">
    <location>
        <begin position="131"/>
        <end position="230"/>
    </location>
</feature>
<dbReference type="AlphaFoldDB" id="A0A9D7SIL4"/>
<evidence type="ECO:0000259" key="9">
    <source>
        <dbReference type="PROSITE" id="PS51755"/>
    </source>
</evidence>
<dbReference type="GO" id="GO:0006355">
    <property type="term" value="P:regulation of DNA-templated transcription"/>
    <property type="evidence" value="ECO:0007669"/>
    <property type="project" value="InterPro"/>
</dbReference>
<evidence type="ECO:0000313" key="10">
    <source>
        <dbReference type="EMBL" id="MBK9797481.1"/>
    </source>
</evidence>
<dbReference type="InterPro" id="IPR001867">
    <property type="entry name" value="OmpR/PhoB-type_DNA-bd"/>
</dbReference>
<dbReference type="GO" id="GO:0005829">
    <property type="term" value="C:cytosol"/>
    <property type="evidence" value="ECO:0007669"/>
    <property type="project" value="TreeGrafter"/>
</dbReference>